<dbReference type="PANTHER" id="PTHR22683">
    <property type="entry name" value="SPORULATION PROTEIN RELATED"/>
    <property type="match status" value="1"/>
</dbReference>
<feature type="transmembrane region" description="Helical" evidence="3">
    <location>
        <begin position="431"/>
        <end position="455"/>
    </location>
</feature>
<dbReference type="SUPFAM" id="SSF52980">
    <property type="entry name" value="Restriction endonuclease-like"/>
    <property type="match status" value="1"/>
</dbReference>
<keyword evidence="3" id="KW-0812">Transmembrane</keyword>
<feature type="region of interest" description="Disordered" evidence="2">
    <location>
        <begin position="206"/>
        <end position="228"/>
    </location>
</feature>
<reference evidence="5 6" key="1">
    <citation type="submission" date="2015-09" db="EMBL/GenBank/DDBJ databases">
        <authorList>
            <consortium name="Pathogen Informatics"/>
            <person name="Wu L."/>
            <person name="Ma J."/>
        </authorList>
    </citation>
    <scope>NUCLEOTIDE SEQUENCE [LARGE SCALE GENOMIC DNA]</scope>
    <source>
        <strain evidence="5 6">2789STDY5834858</strain>
    </source>
</reference>
<evidence type="ECO:0000313" key="5">
    <source>
        <dbReference type="EMBL" id="CUO26155.1"/>
    </source>
</evidence>
<protein>
    <submittedName>
        <fullName evidence="5">Septum-associated FtsK-like translocase of DNA</fullName>
    </submittedName>
</protein>
<dbReference type="Pfam" id="PF09397">
    <property type="entry name" value="FtsK_gamma"/>
    <property type="match status" value="1"/>
</dbReference>
<dbReference type="Pfam" id="PF04471">
    <property type="entry name" value="Mrr_cat"/>
    <property type="match status" value="1"/>
</dbReference>
<dbReference type="EMBL" id="CYZR01000018">
    <property type="protein sequence ID" value="CUO26155.1"/>
    <property type="molecule type" value="Genomic_DNA"/>
</dbReference>
<evidence type="ECO:0000256" key="1">
    <source>
        <dbReference type="SAM" id="Coils"/>
    </source>
</evidence>
<keyword evidence="3" id="KW-1133">Transmembrane helix</keyword>
<dbReference type="InterPro" id="IPR007560">
    <property type="entry name" value="Restrct_endonuc_IV_Mrr"/>
</dbReference>
<accession>A0ABP2ASM9</accession>
<dbReference type="Gene3D" id="3.40.1350.10">
    <property type="match status" value="1"/>
</dbReference>
<keyword evidence="1" id="KW-0175">Coiled coil</keyword>
<feature type="compositionally biased region" description="Basic and acidic residues" evidence="2">
    <location>
        <begin position="206"/>
        <end position="218"/>
    </location>
</feature>
<feature type="coiled-coil region" evidence="1">
    <location>
        <begin position="301"/>
        <end position="396"/>
    </location>
</feature>
<evidence type="ECO:0000256" key="3">
    <source>
        <dbReference type="SAM" id="Phobius"/>
    </source>
</evidence>
<dbReference type="InterPro" id="IPR011856">
    <property type="entry name" value="tRNA_endonuc-like_dom_sf"/>
</dbReference>
<feature type="transmembrane region" description="Helical" evidence="3">
    <location>
        <begin position="525"/>
        <end position="542"/>
    </location>
</feature>
<dbReference type="SMART" id="SM00843">
    <property type="entry name" value="Ftsk_gamma"/>
    <property type="match status" value="1"/>
</dbReference>
<proteinExistence type="predicted"/>
<dbReference type="InterPro" id="IPR011335">
    <property type="entry name" value="Restrct_endonuc-II-like"/>
</dbReference>
<dbReference type="InterPro" id="IPR036388">
    <property type="entry name" value="WH-like_DNA-bd_sf"/>
</dbReference>
<dbReference type="Proteomes" id="UP000095488">
    <property type="component" value="Unassembled WGS sequence"/>
</dbReference>
<keyword evidence="3" id="KW-0472">Membrane</keyword>
<dbReference type="InterPro" id="IPR050206">
    <property type="entry name" value="FtsK/SpoIIIE/SftA"/>
</dbReference>
<comment type="caution">
    <text evidence="5">The sequence shown here is derived from an EMBL/GenBank/DDBJ whole genome shotgun (WGS) entry which is preliminary data.</text>
</comment>
<evidence type="ECO:0000256" key="2">
    <source>
        <dbReference type="SAM" id="MobiDB-lite"/>
    </source>
</evidence>
<evidence type="ECO:0000313" key="6">
    <source>
        <dbReference type="Proteomes" id="UP000095488"/>
    </source>
</evidence>
<dbReference type="InterPro" id="IPR018541">
    <property type="entry name" value="Ftsk_gamma"/>
</dbReference>
<organism evidence="5 6">
    <name type="scientific">Sarcina ventriculi</name>
    <name type="common">Clostridium ventriculi</name>
    <dbReference type="NCBI Taxonomy" id="1267"/>
    <lineage>
        <taxon>Bacteria</taxon>
        <taxon>Bacillati</taxon>
        <taxon>Bacillota</taxon>
        <taxon>Clostridia</taxon>
        <taxon>Eubacteriales</taxon>
        <taxon>Clostridiaceae</taxon>
        <taxon>Sarcina</taxon>
    </lineage>
</organism>
<dbReference type="SUPFAM" id="SSF46785">
    <property type="entry name" value="Winged helix' DNA-binding domain"/>
    <property type="match status" value="1"/>
</dbReference>
<evidence type="ECO:0000259" key="4">
    <source>
        <dbReference type="SMART" id="SM00843"/>
    </source>
</evidence>
<feature type="domain" description="FtsK gamma" evidence="4">
    <location>
        <begin position="235"/>
        <end position="300"/>
    </location>
</feature>
<keyword evidence="6" id="KW-1185">Reference proteome</keyword>
<gene>
    <name evidence="5" type="primary">sftA</name>
    <name evidence="5" type="ORF">ERS852473_02326</name>
</gene>
<dbReference type="PANTHER" id="PTHR22683:SF41">
    <property type="entry name" value="DNA TRANSLOCASE FTSK"/>
    <property type="match status" value="1"/>
</dbReference>
<dbReference type="Gene3D" id="1.10.10.10">
    <property type="entry name" value="Winged helix-like DNA-binding domain superfamily/Winged helix DNA-binding domain"/>
    <property type="match status" value="1"/>
</dbReference>
<sequence length="551" mass="65275">MNHHVQLELIMRKYKNLWGGINLATINPYDFEELMAHFLSIWYVKDVKFTKKSQDHGIDAYIKVNDTYLVIFQMKRYNKKNKVDERTIRDLYGCMADCQISQGYLPQGVMITTGSYSQPARDWARGKKIILITGGGLVELFHKKGFNNIYLDFDEIPTKIANKAQQMEAELKKREEQKKHLEEIKKYNAEVMAKKHEDMRQDARKHQQILQEKEEERKKKIQHPVETQGKVDNKYEDCDELLDEAIKIVRESGQVSTSYLQRRLRIGFNRAARILEELESSGIISARDGHNPRQVLISKEDEKYKKEIEEMTRKKYEEEKRLEIINKEIAHRDIQQQVLKAEKRLEALKKAEERKKQAEALKDKKRLEAEQRRLEKKKIEKQKKIAHQQLLDEKEKQHNNNRVISNQNKEMRKKVQTAKHKQFVEVYGRTYYEIIGLNLLEILMWILLTIIPIGIASSLGGTKANNYNMYVLGIYINIALLIHIIYKYIKFKRGKNIFEDDHAIAILLKFILVFIILIICLVCNWIFGLLFLFLIFMNYFVLHQIFKRKSN</sequence>
<dbReference type="InterPro" id="IPR036390">
    <property type="entry name" value="WH_DNA-bd_sf"/>
</dbReference>
<feature type="transmembrane region" description="Helical" evidence="3">
    <location>
        <begin position="467"/>
        <end position="489"/>
    </location>
</feature>
<name>A0ABP2ASM9_SARVE</name>